<evidence type="ECO:0000313" key="2">
    <source>
        <dbReference type="Proteomes" id="UP000326837"/>
    </source>
</evidence>
<gene>
    <name evidence="1" type="ORF">PLANPX_1601</name>
</gene>
<reference evidence="2" key="1">
    <citation type="submission" date="2019-10" db="EMBL/GenBank/DDBJ databases">
        <title>Lacipirellula parvula gen. nov., sp. nov., representing a lineage of planctomycetes widespread in freshwater anoxic habitats, and description of the family Lacipirellulaceae.</title>
        <authorList>
            <person name="Dedysh S.N."/>
            <person name="Kulichevskaya I.S."/>
            <person name="Beletsky A.V."/>
            <person name="Rakitin A.L."/>
            <person name="Mardanov A.V."/>
            <person name="Ivanova A.A."/>
            <person name="Saltykova V.X."/>
            <person name="Rijpstra W.I.C."/>
            <person name="Sinninghe Damste J.S."/>
            <person name="Ravin N.V."/>
        </authorList>
    </citation>
    <scope>NUCLEOTIDE SEQUENCE [LARGE SCALE GENOMIC DNA]</scope>
    <source>
        <strain evidence="2">PX69</strain>
    </source>
</reference>
<evidence type="ECO:0000313" key="1">
    <source>
        <dbReference type="EMBL" id="BBO31989.1"/>
    </source>
</evidence>
<sequence length="46" mass="5360">MAISYYAMIFVDICICHRYFHGMRPTLGIMITATTYGTWLRGDRRG</sequence>
<name>A0A5K7XG96_9BACT</name>
<dbReference type="KEGG" id="lpav:PLANPX_1601"/>
<organism evidence="1 2">
    <name type="scientific">Lacipirellula parvula</name>
    <dbReference type="NCBI Taxonomy" id="2650471"/>
    <lineage>
        <taxon>Bacteria</taxon>
        <taxon>Pseudomonadati</taxon>
        <taxon>Planctomycetota</taxon>
        <taxon>Planctomycetia</taxon>
        <taxon>Pirellulales</taxon>
        <taxon>Lacipirellulaceae</taxon>
        <taxon>Lacipirellula</taxon>
    </lineage>
</organism>
<protein>
    <submittedName>
        <fullName evidence="1">Uncharacterized protein</fullName>
    </submittedName>
</protein>
<keyword evidence="2" id="KW-1185">Reference proteome</keyword>
<dbReference type="Proteomes" id="UP000326837">
    <property type="component" value="Chromosome"/>
</dbReference>
<dbReference type="EMBL" id="AP021861">
    <property type="protein sequence ID" value="BBO31989.1"/>
    <property type="molecule type" value="Genomic_DNA"/>
</dbReference>
<accession>A0A5K7XG96</accession>
<dbReference type="AlphaFoldDB" id="A0A5K7XG96"/>
<proteinExistence type="predicted"/>